<sequence>MNHQLDPETNIEQGEPHSDVRWLNAEEADLWYTLREFIWGFPSTLDRQLLHDSALSSGEYSVMATISDSPEHRVRTGELASALGWERSRLSHLLRRMEDRDLVERAPSEGRDRRAQDVLLTPHGWDVLRAAAPDHVTFVRETVFDPLTGEEQALLADILTRINRACDEQNARRKN</sequence>
<keyword evidence="3" id="KW-1185">Reference proteome</keyword>
<proteinExistence type="predicted"/>
<dbReference type="PANTHER" id="PTHR33164:SF99">
    <property type="entry name" value="MARR FAMILY REGULATORY PROTEIN"/>
    <property type="match status" value="1"/>
</dbReference>
<feature type="domain" description="HTH marR-type" evidence="1">
    <location>
        <begin position="27"/>
        <end position="164"/>
    </location>
</feature>
<gene>
    <name evidence="2" type="ORF">J2S67_001577</name>
</gene>
<keyword evidence="2" id="KW-0238">DNA-binding</keyword>
<dbReference type="PROSITE" id="PS50995">
    <property type="entry name" value="HTH_MARR_2"/>
    <property type="match status" value="1"/>
</dbReference>
<dbReference type="InterPro" id="IPR036388">
    <property type="entry name" value="WH-like_DNA-bd_sf"/>
</dbReference>
<dbReference type="Gene3D" id="1.10.10.10">
    <property type="entry name" value="Winged helix-like DNA-binding domain superfamily/Winged helix DNA-binding domain"/>
    <property type="match status" value="1"/>
</dbReference>
<dbReference type="Pfam" id="PF01047">
    <property type="entry name" value="MarR"/>
    <property type="match status" value="1"/>
</dbReference>
<dbReference type="EMBL" id="JAVDXX010000001">
    <property type="protein sequence ID" value="MDR7294309.1"/>
    <property type="molecule type" value="Genomic_DNA"/>
</dbReference>
<evidence type="ECO:0000259" key="1">
    <source>
        <dbReference type="PROSITE" id="PS50995"/>
    </source>
</evidence>
<protein>
    <submittedName>
        <fullName evidence="2">DNA-binding MarR family transcriptional regulator</fullName>
    </submittedName>
</protein>
<accession>A0ABU1Z117</accession>
<evidence type="ECO:0000313" key="2">
    <source>
        <dbReference type="EMBL" id="MDR7294309.1"/>
    </source>
</evidence>
<evidence type="ECO:0000313" key="3">
    <source>
        <dbReference type="Proteomes" id="UP001180715"/>
    </source>
</evidence>
<dbReference type="PANTHER" id="PTHR33164">
    <property type="entry name" value="TRANSCRIPTIONAL REGULATOR, MARR FAMILY"/>
    <property type="match status" value="1"/>
</dbReference>
<dbReference type="SMART" id="SM00347">
    <property type="entry name" value="HTH_MARR"/>
    <property type="match status" value="1"/>
</dbReference>
<dbReference type="GO" id="GO:0003677">
    <property type="term" value="F:DNA binding"/>
    <property type="evidence" value="ECO:0007669"/>
    <property type="project" value="UniProtKB-KW"/>
</dbReference>
<dbReference type="InterPro" id="IPR039422">
    <property type="entry name" value="MarR/SlyA-like"/>
</dbReference>
<dbReference type="SUPFAM" id="SSF46785">
    <property type="entry name" value="Winged helix' DNA-binding domain"/>
    <property type="match status" value="1"/>
</dbReference>
<organism evidence="2 3">
    <name type="scientific">Pseudoglutamicibacter albus</name>
    <dbReference type="NCBI Taxonomy" id="98671"/>
    <lineage>
        <taxon>Bacteria</taxon>
        <taxon>Bacillati</taxon>
        <taxon>Actinomycetota</taxon>
        <taxon>Actinomycetes</taxon>
        <taxon>Micrococcales</taxon>
        <taxon>Micrococcaceae</taxon>
        <taxon>Pseudoglutamicibacter</taxon>
    </lineage>
</organism>
<dbReference type="InterPro" id="IPR036390">
    <property type="entry name" value="WH_DNA-bd_sf"/>
</dbReference>
<reference evidence="2" key="1">
    <citation type="submission" date="2023-07" db="EMBL/GenBank/DDBJ databases">
        <title>Sequencing the genomes of 1000 actinobacteria strains.</title>
        <authorList>
            <person name="Klenk H.-P."/>
        </authorList>
    </citation>
    <scope>NUCLEOTIDE SEQUENCE</scope>
    <source>
        <strain evidence="2">DSM 13068</strain>
    </source>
</reference>
<comment type="caution">
    <text evidence="2">The sequence shown here is derived from an EMBL/GenBank/DDBJ whole genome shotgun (WGS) entry which is preliminary data.</text>
</comment>
<name>A0ABU1Z117_9MICC</name>
<dbReference type="InterPro" id="IPR000835">
    <property type="entry name" value="HTH_MarR-typ"/>
</dbReference>
<dbReference type="RefSeq" id="WP_052048471.1">
    <property type="nucleotide sequence ID" value="NZ_JAKRCW010000002.1"/>
</dbReference>
<dbReference type="Proteomes" id="UP001180715">
    <property type="component" value="Unassembled WGS sequence"/>
</dbReference>
<dbReference type="PRINTS" id="PR00598">
    <property type="entry name" value="HTHMARR"/>
</dbReference>